<organism evidence="1 2">
    <name type="scientific">Burkholderia latens</name>
    <dbReference type="NCBI Taxonomy" id="488446"/>
    <lineage>
        <taxon>Bacteria</taxon>
        <taxon>Pseudomonadati</taxon>
        <taxon>Pseudomonadota</taxon>
        <taxon>Betaproteobacteria</taxon>
        <taxon>Burkholderiales</taxon>
        <taxon>Burkholderiaceae</taxon>
        <taxon>Burkholderia</taxon>
        <taxon>Burkholderia cepacia complex</taxon>
    </lineage>
</organism>
<gene>
    <name evidence="1" type="ORF">F7R21_01120</name>
</gene>
<protein>
    <submittedName>
        <fullName evidence="1">Uncharacterized protein</fullName>
    </submittedName>
</protein>
<evidence type="ECO:0000313" key="1">
    <source>
        <dbReference type="EMBL" id="KAB0644936.1"/>
    </source>
</evidence>
<keyword evidence="2" id="KW-1185">Reference proteome</keyword>
<dbReference type="OrthoDB" id="9910021at2"/>
<dbReference type="EMBL" id="VZOJ01000001">
    <property type="protein sequence ID" value="KAB0644936.1"/>
    <property type="molecule type" value="Genomic_DNA"/>
</dbReference>
<sequence>MARSDIPFSDVSENYKTPLIFSKAFQSILFNFVSYDQKKFDTELSFLIPSDASNLTNCRSHKRFRSTHFAFAAPKFSPPTASCSVGACNIPMHFIGQLPSGSGPKDRTE</sequence>
<proteinExistence type="predicted"/>
<accession>A0A6H9TMD1</accession>
<dbReference type="Proteomes" id="UP000430232">
    <property type="component" value="Unassembled WGS sequence"/>
</dbReference>
<dbReference type="AlphaFoldDB" id="A0A6H9TMD1"/>
<name>A0A6H9TMD1_9BURK</name>
<comment type="caution">
    <text evidence="1">The sequence shown here is derived from an EMBL/GenBank/DDBJ whole genome shotgun (WGS) entry which is preliminary data.</text>
</comment>
<dbReference type="RefSeq" id="WP_151062458.1">
    <property type="nucleotide sequence ID" value="NZ_VZOJ01000001.1"/>
</dbReference>
<reference evidence="1 2" key="1">
    <citation type="submission" date="2019-09" db="EMBL/GenBank/DDBJ databases">
        <title>Draft genome sequences of 48 bacterial type strains from the CCUG.</title>
        <authorList>
            <person name="Tunovic T."/>
            <person name="Pineiro-Iglesias B."/>
            <person name="Unosson C."/>
            <person name="Inganas E."/>
            <person name="Ohlen M."/>
            <person name="Cardew S."/>
            <person name="Jensie-Markopoulos S."/>
            <person name="Salva-Serra F."/>
            <person name="Jaen-Luchoro D."/>
            <person name="Karlsson R."/>
            <person name="Svensson-Stadler L."/>
            <person name="Chun J."/>
            <person name="Moore E."/>
        </authorList>
    </citation>
    <scope>NUCLEOTIDE SEQUENCE [LARGE SCALE GENOMIC DNA]</scope>
    <source>
        <strain evidence="1 2">CCUG 54555</strain>
    </source>
</reference>
<evidence type="ECO:0000313" key="2">
    <source>
        <dbReference type="Proteomes" id="UP000430232"/>
    </source>
</evidence>